<evidence type="ECO:0000259" key="1">
    <source>
        <dbReference type="PROSITE" id="PS51819"/>
    </source>
</evidence>
<accession>A0ABP9QPV2</accession>
<dbReference type="Gene3D" id="3.10.180.10">
    <property type="entry name" value="2,3-Dihydroxybiphenyl 1,2-Dioxygenase, domain 1"/>
    <property type="match status" value="1"/>
</dbReference>
<dbReference type="InterPro" id="IPR004360">
    <property type="entry name" value="Glyas_Fos-R_dOase_dom"/>
</dbReference>
<reference evidence="3" key="1">
    <citation type="journal article" date="2019" name="Int. J. Syst. Evol. Microbiol.">
        <title>The Global Catalogue of Microorganisms (GCM) 10K type strain sequencing project: providing services to taxonomists for standard genome sequencing and annotation.</title>
        <authorList>
            <consortium name="The Broad Institute Genomics Platform"/>
            <consortium name="The Broad Institute Genome Sequencing Center for Infectious Disease"/>
            <person name="Wu L."/>
            <person name="Ma J."/>
        </authorList>
    </citation>
    <scope>NUCLEOTIDE SEQUENCE [LARGE SCALE GENOMIC DNA]</scope>
    <source>
        <strain evidence="3">JCM 18303</strain>
    </source>
</reference>
<dbReference type="RefSeq" id="WP_185065006.1">
    <property type="nucleotide sequence ID" value="NZ_BAABJP010000031.1"/>
</dbReference>
<evidence type="ECO:0000313" key="2">
    <source>
        <dbReference type="EMBL" id="GAA5165548.1"/>
    </source>
</evidence>
<dbReference type="Pfam" id="PF00903">
    <property type="entry name" value="Glyoxalase"/>
    <property type="match status" value="1"/>
</dbReference>
<dbReference type="InterPro" id="IPR037523">
    <property type="entry name" value="VOC_core"/>
</dbReference>
<dbReference type="SUPFAM" id="SSF54593">
    <property type="entry name" value="Glyoxalase/Bleomycin resistance protein/Dihydroxybiphenyl dioxygenase"/>
    <property type="match status" value="1"/>
</dbReference>
<dbReference type="InterPro" id="IPR029068">
    <property type="entry name" value="Glyas_Bleomycin-R_OHBP_Dase"/>
</dbReference>
<comment type="caution">
    <text evidence="2">The sequence shown here is derived from an EMBL/GenBank/DDBJ whole genome shotgun (WGS) entry which is preliminary data.</text>
</comment>
<dbReference type="Proteomes" id="UP001428817">
    <property type="component" value="Unassembled WGS sequence"/>
</dbReference>
<name>A0ABP9QPV2_9PSEU</name>
<gene>
    <name evidence="2" type="ORF">GCM10023321_55680</name>
</gene>
<protein>
    <submittedName>
        <fullName evidence="2">VOC family protein</fullName>
    </submittedName>
</protein>
<dbReference type="EMBL" id="BAABJP010000031">
    <property type="protein sequence ID" value="GAA5165548.1"/>
    <property type="molecule type" value="Genomic_DNA"/>
</dbReference>
<dbReference type="CDD" id="cd06587">
    <property type="entry name" value="VOC"/>
    <property type="match status" value="1"/>
</dbReference>
<proteinExistence type="predicted"/>
<dbReference type="PROSITE" id="PS51819">
    <property type="entry name" value="VOC"/>
    <property type="match status" value="1"/>
</dbReference>
<organism evidence="2 3">
    <name type="scientific">Pseudonocardia eucalypti</name>
    <dbReference type="NCBI Taxonomy" id="648755"/>
    <lineage>
        <taxon>Bacteria</taxon>
        <taxon>Bacillati</taxon>
        <taxon>Actinomycetota</taxon>
        <taxon>Actinomycetes</taxon>
        <taxon>Pseudonocardiales</taxon>
        <taxon>Pseudonocardiaceae</taxon>
        <taxon>Pseudonocardia</taxon>
    </lineage>
</organism>
<sequence>MELASVTVGLPVSDLPRATEWYRRVFDLGEPDLEPAEGVVEFQLGPIWLQLGQQPAERSGAQVITRFGVADAKGERERLIGLGVEVGPLIHVPDAVDYCDFADPDGNVLSLYTELT</sequence>
<keyword evidence="3" id="KW-1185">Reference proteome</keyword>
<feature type="domain" description="VOC" evidence="1">
    <location>
        <begin position="2"/>
        <end position="114"/>
    </location>
</feature>
<evidence type="ECO:0000313" key="3">
    <source>
        <dbReference type="Proteomes" id="UP001428817"/>
    </source>
</evidence>